<keyword evidence="10" id="KW-1185">Reference proteome</keyword>
<dbReference type="SMART" id="SM00248">
    <property type="entry name" value="ANK"/>
    <property type="match status" value="5"/>
</dbReference>
<evidence type="ECO:0000256" key="8">
    <source>
        <dbReference type="SAM" id="MobiDB-lite"/>
    </source>
</evidence>
<sequence>MRRAWGRLTTRERPGSRADPAGEAPSSVSVADGIGLRVLHEGTNPVVDIVFLHGLTGTRISTWTHARSGVCWPKDFLAADIPNARILTFGYDADVVGLWDPAGMNGVSNHARDLLGALSHRRNQDDTADRKIIFVCHSLGGLVVEEAINLSRVDAEAHIRQIAESTLAIAFIGTPHHGSDLASWAKLATRLAGVVRRANADIVDVLQPGSQMLARIQNQFHNSQRVAPVAITCFYEDLPYQTIGVVVPHQSAILPGYANYSIHANHQEMTRFSTREDSGYTKIFGELKRWIDSLPANSSTPVSHADSAEENVLGVHSLLAAAASGTPELVELLLRTTSDVNVTEPGPTKRNALHFAAAFDKPLNMVPLLRAGVDVHAMTDQGHTPLFVAIILGNHEGVRVLLEQGHVDPNGRNVHGITPLMAAAVNGRVEAARILLEHGADPFATQEDGWTALSIAFSKSCTELVEVLTVAMRERTNG</sequence>
<evidence type="ECO:0000256" key="3">
    <source>
        <dbReference type="ARBA" id="ARBA00004370"/>
    </source>
</evidence>
<gene>
    <name evidence="9" type="ORF">ASPCAL14453</name>
</gene>
<dbReference type="Pfam" id="PF13637">
    <property type="entry name" value="Ank_4"/>
    <property type="match status" value="1"/>
</dbReference>
<dbReference type="SUPFAM" id="SSF48403">
    <property type="entry name" value="Ankyrin repeat"/>
    <property type="match status" value="1"/>
</dbReference>
<evidence type="ECO:0000313" key="10">
    <source>
        <dbReference type="Proteomes" id="UP000054771"/>
    </source>
</evidence>
<feature type="repeat" description="ANK" evidence="7">
    <location>
        <begin position="415"/>
        <end position="447"/>
    </location>
</feature>
<keyword evidence="6" id="KW-0472">Membrane</keyword>
<dbReference type="SUPFAM" id="SSF53474">
    <property type="entry name" value="alpha/beta-Hydrolases"/>
    <property type="match status" value="1"/>
</dbReference>
<keyword evidence="4" id="KW-0256">Endoplasmic reticulum</keyword>
<dbReference type="EMBL" id="CDMC01000025">
    <property type="protein sequence ID" value="CEL11350.1"/>
    <property type="molecule type" value="Genomic_DNA"/>
</dbReference>
<protein>
    <submittedName>
        <fullName evidence="9">Uncharacterized protein</fullName>
    </submittedName>
</protein>
<keyword evidence="7" id="KW-0040">ANK repeat</keyword>
<dbReference type="InterPro" id="IPR036770">
    <property type="entry name" value="Ankyrin_rpt-contain_sf"/>
</dbReference>
<evidence type="ECO:0000313" key="9">
    <source>
        <dbReference type="EMBL" id="CEL11350.1"/>
    </source>
</evidence>
<feature type="region of interest" description="Disordered" evidence="8">
    <location>
        <begin position="1"/>
        <end position="26"/>
    </location>
</feature>
<keyword evidence="5" id="KW-0496">Mitochondrion</keyword>
<feature type="repeat" description="ANK" evidence="7">
    <location>
        <begin position="381"/>
        <end position="405"/>
    </location>
</feature>
<evidence type="ECO:0000256" key="7">
    <source>
        <dbReference type="PROSITE-ProRule" id="PRU00023"/>
    </source>
</evidence>
<dbReference type="InterPro" id="IPR052374">
    <property type="entry name" value="SERAC1"/>
</dbReference>
<proteinExistence type="predicted"/>
<dbReference type="Pfam" id="PF12796">
    <property type="entry name" value="Ank_2"/>
    <property type="match status" value="1"/>
</dbReference>
<dbReference type="GO" id="GO:0005783">
    <property type="term" value="C:endoplasmic reticulum"/>
    <property type="evidence" value="ECO:0007669"/>
    <property type="project" value="UniProtKB-SubCell"/>
</dbReference>
<dbReference type="OMA" id="ASEPTHM"/>
<organism evidence="9 10">
    <name type="scientific">Aspergillus calidoustus</name>
    <dbReference type="NCBI Taxonomy" id="454130"/>
    <lineage>
        <taxon>Eukaryota</taxon>
        <taxon>Fungi</taxon>
        <taxon>Dikarya</taxon>
        <taxon>Ascomycota</taxon>
        <taxon>Pezizomycotina</taxon>
        <taxon>Eurotiomycetes</taxon>
        <taxon>Eurotiomycetidae</taxon>
        <taxon>Eurotiales</taxon>
        <taxon>Aspergillaceae</taxon>
        <taxon>Aspergillus</taxon>
        <taxon>Aspergillus subgen. Nidulantes</taxon>
    </lineage>
</organism>
<evidence type="ECO:0000256" key="5">
    <source>
        <dbReference type="ARBA" id="ARBA00023128"/>
    </source>
</evidence>
<dbReference type="PANTHER" id="PTHR48182:SF2">
    <property type="entry name" value="PROTEIN SERAC1"/>
    <property type="match status" value="1"/>
</dbReference>
<evidence type="ECO:0000256" key="1">
    <source>
        <dbReference type="ARBA" id="ARBA00004173"/>
    </source>
</evidence>
<dbReference type="PANTHER" id="PTHR48182">
    <property type="entry name" value="PROTEIN SERAC1"/>
    <property type="match status" value="1"/>
</dbReference>
<accession>A0A0U5GHL5</accession>
<dbReference type="InterPro" id="IPR002110">
    <property type="entry name" value="Ankyrin_rpt"/>
</dbReference>
<dbReference type="GO" id="GO:0005739">
    <property type="term" value="C:mitochondrion"/>
    <property type="evidence" value="ECO:0007669"/>
    <property type="project" value="UniProtKB-SubCell"/>
</dbReference>
<dbReference type="Gene3D" id="3.40.50.1820">
    <property type="entry name" value="alpha/beta hydrolase"/>
    <property type="match status" value="1"/>
</dbReference>
<dbReference type="Gene3D" id="1.25.40.20">
    <property type="entry name" value="Ankyrin repeat-containing domain"/>
    <property type="match status" value="1"/>
</dbReference>
<dbReference type="InterPro" id="IPR029058">
    <property type="entry name" value="AB_hydrolase_fold"/>
</dbReference>
<dbReference type="AlphaFoldDB" id="A0A0U5GHL5"/>
<evidence type="ECO:0000256" key="2">
    <source>
        <dbReference type="ARBA" id="ARBA00004240"/>
    </source>
</evidence>
<evidence type="ECO:0000256" key="4">
    <source>
        <dbReference type="ARBA" id="ARBA00022824"/>
    </source>
</evidence>
<evidence type="ECO:0000256" key="6">
    <source>
        <dbReference type="ARBA" id="ARBA00023136"/>
    </source>
</evidence>
<dbReference type="Proteomes" id="UP000054771">
    <property type="component" value="Unassembled WGS sequence"/>
</dbReference>
<reference evidence="10" key="1">
    <citation type="journal article" date="2016" name="Genome Announc.">
        <title>Draft genome sequences of fungus Aspergillus calidoustus.</title>
        <authorList>
            <person name="Horn F."/>
            <person name="Linde J."/>
            <person name="Mattern D.J."/>
            <person name="Walther G."/>
            <person name="Guthke R."/>
            <person name="Scherlach K."/>
            <person name="Martin K."/>
            <person name="Brakhage A.A."/>
            <person name="Petzke L."/>
            <person name="Valiante V."/>
        </authorList>
    </citation>
    <scope>NUCLEOTIDE SEQUENCE [LARGE SCALE GENOMIC DNA]</scope>
    <source>
        <strain evidence="10">SF006504</strain>
    </source>
</reference>
<dbReference type="STRING" id="454130.A0A0U5GHL5"/>
<dbReference type="GO" id="GO:0016020">
    <property type="term" value="C:membrane"/>
    <property type="evidence" value="ECO:0007669"/>
    <property type="project" value="UniProtKB-SubCell"/>
</dbReference>
<dbReference type="PROSITE" id="PS50297">
    <property type="entry name" value="ANK_REP_REGION"/>
    <property type="match status" value="2"/>
</dbReference>
<name>A0A0U5GHL5_ASPCI</name>
<dbReference type="PROSITE" id="PS50088">
    <property type="entry name" value="ANK_REPEAT"/>
    <property type="match status" value="2"/>
</dbReference>
<comment type="subcellular location">
    <subcellularLocation>
        <location evidence="2">Endoplasmic reticulum</location>
    </subcellularLocation>
    <subcellularLocation>
        <location evidence="3">Membrane</location>
    </subcellularLocation>
    <subcellularLocation>
        <location evidence="1">Mitochondrion</location>
    </subcellularLocation>
</comment>
<dbReference type="OrthoDB" id="5086500at2759"/>